<comment type="function">
    <text evidence="9 10">Fluoride-specific ion channel. Important for reducing fluoride concentration in the cell, thus reducing its toxicity.</text>
</comment>
<dbReference type="HAMAP" id="MF_00454">
    <property type="entry name" value="FluC"/>
    <property type="match status" value="1"/>
</dbReference>
<evidence type="ECO:0000256" key="8">
    <source>
        <dbReference type="ARBA" id="ARBA00035585"/>
    </source>
</evidence>
<accession>A0A0F6Z6N8</accession>
<dbReference type="Pfam" id="PF02537">
    <property type="entry name" value="CRCB"/>
    <property type="match status" value="1"/>
</dbReference>
<evidence type="ECO:0000256" key="2">
    <source>
        <dbReference type="ARBA" id="ARBA00022475"/>
    </source>
</evidence>
<keyword evidence="6 10" id="KW-0407">Ion channel</keyword>
<keyword evidence="10" id="KW-0406">Ion transport</keyword>
<comment type="caution">
    <text evidence="10">Lacks conserved residue(s) required for the propagation of feature annotation.</text>
</comment>
<keyword evidence="2 10" id="KW-1003">Cell membrane</keyword>
<keyword evidence="3 10" id="KW-0812">Transmembrane</keyword>
<dbReference type="GO" id="GO:0062054">
    <property type="term" value="F:fluoride channel activity"/>
    <property type="evidence" value="ECO:0007669"/>
    <property type="project" value="UniProtKB-UniRule"/>
</dbReference>
<comment type="subcellular location">
    <subcellularLocation>
        <location evidence="1 10">Cell membrane</location>
        <topology evidence="1 10">Multi-pass membrane protein</topology>
    </subcellularLocation>
</comment>
<keyword evidence="10" id="KW-0813">Transport</keyword>
<name>A0A0F6Z6N8_9CORY</name>
<evidence type="ECO:0000256" key="6">
    <source>
        <dbReference type="ARBA" id="ARBA00023303"/>
    </source>
</evidence>
<evidence type="ECO:0000256" key="4">
    <source>
        <dbReference type="ARBA" id="ARBA00022989"/>
    </source>
</evidence>
<keyword evidence="10" id="KW-0915">Sodium</keyword>
<dbReference type="NCBIfam" id="NF001101">
    <property type="entry name" value="PRK00134.1"/>
    <property type="match status" value="1"/>
</dbReference>
<dbReference type="Proteomes" id="UP000034037">
    <property type="component" value="Chromosome"/>
</dbReference>
<gene>
    <name evidence="11" type="primary">ccrB</name>
    <name evidence="10" type="synonym">crcB</name>
    <name evidence="10" type="synonym">fluC</name>
    <name evidence="11" type="ORF">YH66_12775</name>
</gene>
<comment type="similarity">
    <text evidence="7 10">Belongs to the fluoride channel Fluc/FEX (TC 1.A.43) family.</text>
</comment>
<proteinExistence type="inferred from homology"/>
<protein>
    <recommendedName>
        <fullName evidence="10">Fluoride-specific ion channel FluC</fullName>
    </recommendedName>
</protein>
<evidence type="ECO:0000256" key="3">
    <source>
        <dbReference type="ARBA" id="ARBA00022692"/>
    </source>
</evidence>
<dbReference type="EMBL" id="CP011309">
    <property type="protein sequence ID" value="AKF28341.1"/>
    <property type="molecule type" value="Genomic_DNA"/>
</dbReference>
<organism evidence="11 12">
    <name type="scientific">[Brevibacterium] flavum</name>
    <dbReference type="NCBI Taxonomy" id="92706"/>
    <lineage>
        <taxon>Bacteria</taxon>
        <taxon>Bacillati</taxon>
        <taxon>Actinomycetota</taxon>
        <taxon>Actinomycetes</taxon>
        <taxon>Mycobacteriales</taxon>
        <taxon>Corynebacteriaceae</taxon>
        <taxon>Corynebacterium</taxon>
    </lineage>
</organism>
<evidence type="ECO:0000256" key="9">
    <source>
        <dbReference type="ARBA" id="ARBA00049940"/>
    </source>
</evidence>
<keyword evidence="10" id="KW-0479">Metal-binding</keyword>
<dbReference type="GO" id="GO:0005886">
    <property type="term" value="C:plasma membrane"/>
    <property type="evidence" value="ECO:0007669"/>
    <property type="project" value="UniProtKB-SubCell"/>
</dbReference>
<evidence type="ECO:0000256" key="10">
    <source>
        <dbReference type="HAMAP-Rule" id="MF_00454"/>
    </source>
</evidence>
<evidence type="ECO:0000256" key="5">
    <source>
        <dbReference type="ARBA" id="ARBA00023136"/>
    </source>
</evidence>
<feature type="transmembrane region" description="Helical" evidence="10">
    <location>
        <begin position="76"/>
        <end position="95"/>
    </location>
</feature>
<reference evidence="11 12" key="1">
    <citation type="submission" date="2015-04" db="EMBL/GenBank/DDBJ databases">
        <title>Complete Genome Sequence of Brevibacterium flavum ATCC 15168.</title>
        <authorList>
            <person name="Ahn J."/>
            <person name="Park G."/>
            <person name="Jeon W."/>
            <person name="Jang Y."/>
            <person name="Jang M."/>
            <person name="Lee H."/>
            <person name="Lee H."/>
        </authorList>
    </citation>
    <scope>NUCLEOTIDE SEQUENCE [LARGE SCALE GENOMIC DNA]</scope>
    <source>
        <strain evidence="11 12">ATCC 15168</strain>
    </source>
</reference>
<feature type="binding site" evidence="10">
    <location>
        <position position="64"/>
    </location>
    <ligand>
        <name>Na(+)</name>
        <dbReference type="ChEBI" id="CHEBI:29101"/>
        <note>structural</note>
    </ligand>
</feature>
<sequence>MQKLIQGLGVGAGAALGVCVRLALTLWLGDSAWPILTINVLGAFLMGWLRPNAFWGTGFLGGFTTFSAMMLNDVPFYFFTAVGCILAWLAGDRLAR</sequence>
<keyword evidence="12" id="KW-1185">Reference proteome</keyword>
<evidence type="ECO:0000313" key="12">
    <source>
        <dbReference type="Proteomes" id="UP000034037"/>
    </source>
</evidence>
<comment type="activity regulation">
    <text evidence="10">Na(+) is not transported, but it plays an essential structural role and its presence is essential for fluoride channel function.</text>
</comment>
<dbReference type="GO" id="GO:0140114">
    <property type="term" value="P:cellular detoxification of fluoride"/>
    <property type="evidence" value="ECO:0007669"/>
    <property type="project" value="UniProtKB-UniRule"/>
</dbReference>
<keyword evidence="4 10" id="KW-1133">Transmembrane helix</keyword>
<keyword evidence="5 10" id="KW-0472">Membrane</keyword>
<dbReference type="GO" id="GO:0046872">
    <property type="term" value="F:metal ion binding"/>
    <property type="evidence" value="ECO:0007669"/>
    <property type="project" value="UniProtKB-KW"/>
</dbReference>
<evidence type="ECO:0000256" key="1">
    <source>
        <dbReference type="ARBA" id="ARBA00004651"/>
    </source>
</evidence>
<feature type="binding site" evidence="10">
    <location>
        <position position="61"/>
    </location>
    <ligand>
        <name>Na(+)</name>
        <dbReference type="ChEBI" id="CHEBI:29101"/>
        <note>structural</note>
    </ligand>
</feature>
<dbReference type="AlphaFoldDB" id="A0A0F6Z6N8"/>
<dbReference type="InterPro" id="IPR003691">
    <property type="entry name" value="FluC"/>
</dbReference>
<evidence type="ECO:0000313" key="11">
    <source>
        <dbReference type="EMBL" id="AKF28341.1"/>
    </source>
</evidence>
<dbReference type="RefSeq" id="WP_003860255.1">
    <property type="nucleotide sequence ID" value="NZ_CP011309.1"/>
</dbReference>
<comment type="catalytic activity">
    <reaction evidence="8">
        <text>fluoride(in) = fluoride(out)</text>
        <dbReference type="Rhea" id="RHEA:76159"/>
        <dbReference type="ChEBI" id="CHEBI:17051"/>
    </reaction>
    <physiologicalReaction direction="left-to-right" evidence="8">
        <dbReference type="Rhea" id="RHEA:76160"/>
    </physiologicalReaction>
</comment>
<evidence type="ECO:0000256" key="7">
    <source>
        <dbReference type="ARBA" id="ARBA00035120"/>
    </source>
</evidence>
<dbReference type="PATRIC" id="fig|92706.3.peg.2679"/>
<dbReference type="HOGENOM" id="CLU_114342_1_3_11"/>